<evidence type="ECO:0000256" key="1">
    <source>
        <dbReference type="SAM" id="Phobius"/>
    </source>
</evidence>
<feature type="transmembrane region" description="Helical" evidence="1">
    <location>
        <begin position="227"/>
        <end position="244"/>
    </location>
</feature>
<name>A0KJY3_AERHH</name>
<dbReference type="GeneID" id="4489616"/>
<organism evidence="2 3">
    <name type="scientific">Aeromonas hydrophila subsp. hydrophila (strain ATCC 7966 / DSM 30187 / BCRC 13018 / CCUG 14551 / JCM 1027 / KCTC 2358 / NCIMB 9240 / NCTC 8049)</name>
    <dbReference type="NCBI Taxonomy" id="380703"/>
    <lineage>
        <taxon>Bacteria</taxon>
        <taxon>Pseudomonadati</taxon>
        <taxon>Pseudomonadota</taxon>
        <taxon>Gammaproteobacteria</taxon>
        <taxon>Aeromonadales</taxon>
        <taxon>Aeromonadaceae</taxon>
        <taxon>Aeromonas</taxon>
    </lineage>
</organism>
<evidence type="ECO:0000313" key="3">
    <source>
        <dbReference type="Proteomes" id="UP000000756"/>
    </source>
</evidence>
<feature type="transmembrane region" description="Helical" evidence="1">
    <location>
        <begin position="188"/>
        <end position="207"/>
    </location>
</feature>
<dbReference type="Proteomes" id="UP000000756">
    <property type="component" value="Chromosome"/>
</dbReference>
<accession>A0KJY3</accession>
<dbReference type="RefSeq" id="WP_011705921.1">
    <property type="nucleotide sequence ID" value="NC_008570.1"/>
</dbReference>
<evidence type="ECO:0000313" key="2">
    <source>
        <dbReference type="EMBL" id="ABK39318.1"/>
    </source>
</evidence>
<dbReference type="EMBL" id="CP000462">
    <property type="protein sequence ID" value="ABK39318.1"/>
    <property type="molecule type" value="Genomic_DNA"/>
</dbReference>
<feature type="transmembrane region" description="Helical" evidence="1">
    <location>
        <begin position="12"/>
        <end position="31"/>
    </location>
</feature>
<dbReference type="OrthoDB" id="5588902at2"/>
<protein>
    <submittedName>
        <fullName evidence="2">Uncharacterized protein</fullName>
    </submittedName>
</protein>
<feature type="transmembrane region" description="Helical" evidence="1">
    <location>
        <begin position="51"/>
        <end position="69"/>
    </location>
</feature>
<keyword evidence="1" id="KW-0812">Transmembrane</keyword>
<sequence length="248" mass="28770">MVGDNVELERQYRKNLMIVSTIVLIYSIAGGSFGNDLSFSGAKLVFSRPEWIEFFMIAVMFFLQWRHWLISGDIRRHHRGEVLNELFLPSKYIRFLKCAFNPGATFERVDNDGYAIMKCDEGVGRVKVKIIDVRFRFILIRFADAVSTPGVEELSHLGLTSQVSRDYGSPYRLTDREMRVVRRTFNNNGYGIISIRYSDVVPFFMLNRSYRTRWINLSFNEVWFGDALLPAFVTGSALICYLLSKFFS</sequence>
<dbReference type="EnsemblBacteria" id="ABK39318">
    <property type="protein sequence ID" value="ABK39318"/>
    <property type="gene ID" value="AHA_2054"/>
</dbReference>
<gene>
    <name evidence="2" type="ordered locus">AHA_2054</name>
</gene>
<proteinExistence type="predicted"/>
<dbReference type="STRING" id="380703.AHA_2054"/>
<keyword evidence="1" id="KW-0472">Membrane</keyword>
<keyword evidence="3" id="KW-1185">Reference proteome</keyword>
<dbReference type="KEGG" id="aha:AHA_2054"/>
<reference evidence="2 3" key="1">
    <citation type="journal article" date="2006" name="J. Bacteriol.">
        <title>Genome sequence of Aeromonas hydrophila ATCC 7966T: jack of all trades.</title>
        <authorList>
            <person name="Seshadri R."/>
            <person name="Joseph S.W."/>
            <person name="Chopra A.K."/>
            <person name="Sha J."/>
            <person name="Shaw J."/>
            <person name="Graf J."/>
            <person name="Haft D."/>
            <person name="Wu M."/>
            <person name="Ren Q."/>
            <person name="Rosovitz M.J."/>
            <person name="Madupu R."/>
            <person name="Tallon L."/>
            <person name="Kim M."/>
            <person name="Jin S."/>
            <person name="Vuong H."/>
            <person name="Stine O.C."/>
            <person name="Ali A."/>
            <person name="Horneman A.J."/>
            <person name="Heidelberg J.F."/>
        </authorList>
    </citation>
    <scope>NUCLEOTIDE SEQUENCE [LARGE SCALE GENOMIC DNA]</scope>
    <source>
        <strain evidence="3">ATCC 7966 / DSM 30187 / BCRC 13018 / CCUG 14551 / JCM 1027 / KCTC 2358 / NCIMB 9240 / NCTC 8049</strain>
    </source>
</reference>
<dbReference type="HOGENOM" id="CLU_1118311_0_0_6"/>
<dbReference type="AlphaFoldDB" id="A0KJY3"/>
<keyword evidence="1" id="KW-1133">Transmembrane helix</keyword>